<feature type="DNA-binding region" description="H-T-H motif" evidence="4">
    <location>
        <begin position="33"/>
        <end position="52"/>
    </location>
</feature>
<comment type="caution">
    <text evidence="6">The sequence shown here is derived from an EMBL/GenBank/DDBJ whole genome shotgun (WGS) entry which is preliminary data.</text>
</comment>
<dbReference type="InterPro" id="IPR001647">
    <property type="entry name" value="HTH_TetR"/>
</dbReference>
<keyword evidence="2 4" id="KW-0238">DNA-binding</keyword>
<dbReference type="InterPro" id="IPR009057">
    <property type="entry name" value="Homeodomain-like_sf"/>
</dbReference>
<dbReference type="InterPro" id="IPR041347">
    <property type="entry name" value="MftR_C"/>
</dbReference>
<dbReference type="Gene3D" id="1.10.357.10">
    <property type="entry name" value="Tetracycline Repressor, domain 2"/>
    <property type="match status" value="1"/>
</dbReference>
<dbReference type="PROSITE" id="PS50977">
    <property type="entry name" value="HTH_TETR_2"/>
    <property type="match status" value="1"/>
</dbReference>
<keyword evidence="7" id="KW-1185">Reference proteome</keyword>
<dbReference type="SUPFAM" id="SSF46689">
    <property type="entry name" value="Homeodomain-like"/>
    <property type="match status" value="1"/>
</dbReference>
<accession>A0A8T4ILR9</accession>
<evidence type="ECO:0000259" key="5">
    <source>
        <dbReference type="PROSITE" id="PS50977"/>
    </source>
</evidence>
<evidence type="ECO:0000313" key="7">
    <source>
        <dbReference type="Proteomes" id="UP000675554"/>
    </source>
</evidence>
<sequence length="216" mass="24580">MTGLRERKKQRTRDALIRAAHELFVAKGYEATTVDEVTDTVDVSQRTFFRYFTSKEDVAFALQDLVEQRYLEAVRERPPGEAPIEVLRRTLDETWQSIGETIHEIVPMQLHMRMWQVIETTPALVAVHLRRSVEMEEALVTEIARRQDLDPEKDPRPRVLVAAYSGVMRAAGRRWGCGQDTSMTAAQCFMESYVDALGPALTDEWASTPPRVTADG</sequence>
<dbReference type="InterPro" id="IPR050109">
    <property type="entry name" value="HTH-type_TetR-like_transc_reg"/>
</dbReference>
<keyword evidence="1" id="KW-0805">Transcription regulation</keyword>
<name>A0A8T4ILR9_9ACTN</name>
<dbReference type="AlphaFoldDB" id="A0A8T4ILR9"/>
<keyword evidence="3" id="KW-0804">Transcription</keyword>
<dbReference type="EMBL" id="JAGSMN010000171">
    <property type="protein sequence ID" value="MBR7673111.1"/>
    <property type="molecule type" value="Genomic_DNA"/>
</dbReference>
<dbReference type="Proteomes" id="UP000675554">
    <property type="component" value="Unassembled WGS sequence"/>
</dbReference>
<reference evidence="6" key="1">
    <citation type="submission" date="2021-04" db="EMBL/GenBank/DDBJ databases">
        <title>Sequencing of actinobacteria type strains.</title>
        <authorList>
            <person name="Nguyen G.-S."/>
            <person name="Wentzel A."/>
        </authorList>
    </citation>
    <scope>NUCLEOTIDE SEQUENCE</scope>
    <source>
        <strain evidence="6">DSM 42095</strain>
    </source>
</reference>
<dbReference type="InterPro" id="IPR023772">
    <property type="entry name" value="DNA-bd_HTH_TetR-type_CS"/>
</dbReference>
<gene>
    <name evidence="6" type="ORF">KDA82_08805</name>
</gene>
<dbReference type="Pfam" id="PF17754">
    <property type="entry name" value="TetR_C_14"/>
    <property type="match status" value="1"/>
</dbReference>
<evidence type="ECO:0000256" key="2">
    <source>
        <dbReference type="ARBA" id="ARBA00023125"/>
    </source>
</evidence>
<dbReference type="PANTHER" id="PTHR30055:SF238">
    <property type="entry name" value="MYCOFACTOCIN BIOSYNTHESIS TRANSCRIPTIONAL REGULATOR MFTR-RELATED"/>
    <property type="match status" value="1"/>
</dbReference>
<evidence type="ECO:0000256" key="1">
    <source>
        <dbReference type="ARBA" id="ARBA00023015"/>
    </source>
</evidence>
<dbReference type="PRINTS" id="PR00455">
    <property type="entry name" value="HTHTETR"/>
</dbReference>
<dbReference type="Gene3D" id="1.10.10.60">
    <property type="entry name" value="Homeodomain-like"/>
    <property type="match status" value="1"/>
</dbReference>
<dbReference type="Pfam" id="PF00440">
    <property type="entry name" value="TetR_N"/>
    <property type="match status" value="1"/>
</dbReference>
<evidence type="ECO:0000313" key="6">
    <source>
        <dbReference type="EMBL" id="MBR7673111.1"/>
    </source>
</evidence>
<dbReference type="PANTHER" id="PTHR30055">
    <property type="entry name" value="HTH-TYPE TRANSCRIPTIONAL REGULATOR RUTR"/>
    <property type="match status" value="1"/>
</dbReference>
<dbReference type="GO" id="GO:0000976">
    <property type="term" value="F:transcription cis-regulatory region binding"/>
    <property type="evidence" value="ECO:0007669"/>
    <property type="project" value="TreeGrafter"/>
</dbReference>
<organism evidence="6 7">
    <name type="scientific">Streptomyces daliensis</name>
    <dbReference type="NCBI Taxonomy" id="299421"/>
    <lineage>
        <taxon>Bacteria</taxon>
        <taxon>Bacillati</taxon>
        <taxon>Actinomycetota</taxon>
        <taxon>Actinomycetes</taxon>
        <taxon>Kitasatosporales</taxon>
        <taxon>Streptomycetaceae</taxon>
        <taxon>Streptomyces</taxon>
    </lineage>
</organism>
<proteinExistence type="predicted"/>
<dbReference type="GO" id="GO:0003700">
    <property type="term" value="F:DNA-binding transcription factor activity"/>
    <property type="evidence" value="ECO:0007669"/>
    <property type="project" value="TreeGrafter"/>
</dbReference>
<protein>
    <submittedName>
        <fullName evidence="6">TetR family transcriptional regulator</fullName>
    </submittedName>
</protein>
<evidence type="ECO:0000256" key="3">
    <source>
        <dbReference type="ARBA" id="ARBA00023163"/>
    </source>
</evidence>
<feature type="domain" description="HTH tetR-type" evidence="5">
    <location>
        <begin position="10"/>
        <end position="70"/>
    </location>
</feature>
<evidence type="ECO:0000256" key="4">
    <source>
        <dbReference type="PROSITE-ProRule" id="PRU00335"/>
    </source>
</evidence>
<dbReference type="PROSITE" id="PS01081">
    <property type="entry name" value="HTH_TETR_1"/>
    <property type="match status" value="1"/>
</dbReference>